<gene>
    <name evidence="2" type="ORF">rCG_37981</name>
</gene>
<organism evidence="2 3">
    <name type="scientific">Rattus norvegicus</name>
    <name type="common">Rat</name>
    <dbReference type="NCBI Taxonomy" id="10116"/>
    <lineage>
        <taxon>Eukaryota</taxon>
        <taxon>Metazoa</taxon>
        <taxon>Chordata</taxon>
        <taxon>Craniata</taxon>
        <taxon>Vertebrata</taxon>
        <taxon>Euteleostomi</taxon>
        <taxon>Mammalia</taxon>
        <taxon>Eutheria</taxon>
        <taxon>Euarchontoglires</taxon>
        <taxon>Glires</taxon>
        <taxon>Rodentia</taxon>
        <taxon>Myomorpha</taxon>
        <taxon>Muroidea</taxon>
        <taxon>Muridae</taxon>
        <taxon>Murinae</taxon>
        <taxon>Rattus</taxon>
    </lineage>
</organism>
<dbReference type="Proteomes" id="UP000234681">
    <property type="component" value="Chromosome 14"/>
</dbReference>
<evidence type="ECO:0000313" key="2">
    <source>
        <dbReference type="EMBL" id="EDL99477.1"/>
    </source>
</evidence>
<proteinExistence type="predicted"/>
<evidence type="ECO:0000256" key="1">
    <source>
        <dbReference type="SAM" id="MobiDB-lite"/>
    </source>
</evidence>
<reference evidence="3" key="1">
    <citation type="submission" date="2005-09" db="EMBL/GenBank/DDBJ databases">
        <authorList>
            <person name="Mural R.J."/>
            <person name="Li P.W."/>
            <person name="Adams M.D."/>
            <person name="Amanatides P.G."/>
            <person name="Baden-Tillson H."/>
            <person name="Barnstead M."/>
            <person name="Chin S.H."/>
            <person name="Dew I."/>
            <person name="Evans C.A."/>
            <person name="Ferriera S."/>
            <person name="Flanigan M."/>
            <person name="Fosler C."/>
            <person name="Glodek A."/>
            <person name="Gu Z."/>
            <person name="Holt R.A."/>
            <person name="Jennings D."/>
            <person name="Kraft C.L."/>
            <person name="Lu F."/>
            <person name="Nguyen T."/>
            <person name="Nusskern D.R."/>
            <person name="Pfannkoch C.M."/>
            <person name="Sitter C."/>
            <person name="Sutton G.G."/>
            <person name="Venter J.C."/>
            <person name="Wang Z."/>
            <person name="Woodage T."/>
            <person name="Zheng X.H."/>
            <person name="Zhong F."/>
        </authorList>
    </citation>
    <scope>NUCLEOTIDE SEQUENCE [LARGE SCALE GENOMIC DNA]</scope>
    <source>
        <strain>BN</strain>
        <strain evidence="3">Sprague-Dawley</strain>
    </source>
</reference>
<protein>
    <submittedName>
        <fullName evidence="2">RCG37981</fullName>
    </submittedName>
</protein>
<name>A6K5Q7_RAT</name>
<evidence type="ECO:0000313" key="3">
    <source>
        <dbReference type="Proteomes" id="UP000234681"/>
    </source>
</evidence>
<dbReference type="EMBL" id="CH474022">
    <property type="protein sequence ID" value="EDL99477.1"/>
    <property type="molecule type" value="Genomic_DNA"/>
</dbReference>
<accession>A6K5Q7</accession>
<sequence>MKIISPREIPTHEPQGQEALTLPCKVMLG</sequence>
<dbReference type="AlphaFoldDB" id="A6K5Q7"/>
<feature type="region of interest" description="Disordered" evidence="1">
    <location>
        <begin position="1"/>
        <end position="22"/>
    </location>
</feature>